<accession>A0ABS3KLA2</accession>
<proteinExistence type="inferred from homology"/>
<dbReference type="InterPro" id="IPR036629">
    <property type="entry name" value="YjbJ_sf"/>
</dbReference>
<dbReference type="Proteomes" id="UP001518989">
    <property type="component" value="Unassembled WGS sequence"/>
</dbReference>
<dbReference type="PANTHER" id="PTHR34977:SF1">
    <property type="entry name" value="UPF0337 PROTEIN YJBJ"/>
    <property type="match status" value="1"/>
</dbReference>
<dbReference type="InterPro" id="IPR050423">
    <property type="entry name" value="UPF0337_stress_rsp"/>
</dbReference>
<dbReference type="InterPro" id="IPR008462">
    <property type="entry name" value="CsbD"/>
</dbReference>
<dbReference type="SUPFAM" id="SSF69047">
    <property type="entry name" value="Hypothetical protein YjbJ"/>
    <property type="match status" value="1"/>
</dbReference>
<protein>
    <submittedName>
        <fullName evidence="4">CsbD family protein</fullName>
    </submittedName>
</protein>
<name>A0ABS3KLA2_9PROT</name>
<evidence type="ECO:0000259" key="3">
    <source>
        <dbReference type="Pfam" id="PF05532"/>
    </source>
</evidence>
<feature type="region of interest" description="Disordered" evidence="2">
    <location>
        <begin position="1"/>
        <end position="32"/>
    </location>
</feature>
<evidence type="ECO:0000313" key="5">
    <source>
        <dbReference type="Proteomes" id="UP001518989"/>
    </source>
</evidence>
<comment type="caution">
    <text evidence="4">The sequence shown here is derived from an EMBL/GenBank/DDBJ whole genome shotgun (WGS) entry which is preliminary data.</text>
</comment>
<dbReference type="RefSeq" id="WP_207415686.1">
    <property type="nucleotide sequence ID" value="NZ_CP061177.1"/>
</dbReference>
<evidence type="ECO:0000256" key="1">
    <source>
        <dbReference type="ARBA" id="ARBA00009129"/>
    </source>
</evidence>
<reference evidence="4 5" key="1">
    <citation type="submission" date="2020-09" db="EMBL/GenBank/DDBJ databases">
        <title>Roseomonas.</title>
        <authorList>
            <person name="Zhu W."/>
        </authorList>
    </citation>
    <scope>NUCLEOTIDE SEQUENCE [LARGE SCALE GENOMIC DNA]</scope>
    <source>
        <strain evidence="4 5">573</strain>
    </source>
</reference>
<keyword evidence="5" id="KW-1185">Reference proteome</keyword>
<comment type="similarity">
    <text evidence="1">Belongs to the UPF0337 (CsbD) family.</text>
</comment>
<feature type="compositionally biased region" description="Basic and acidic residues" evidence="2">
    <location>
        <begin position="1"/>
        <end position="10"/>
    </location>
</feature>
<evidence type="ECO:0000313" key="4">
    <source>
        <dbReference type="EMBL" id="MBO1078253.1"/>
    </source>
</evidence>
<sequence length="141" mass="14233">MNEDRIKGAADKAGGSIKETLGNATGDGGMQADGVLDKAAGTARNAFGQAKDAANDAAQALSGKASELAGEGPGPLLDRVGDKASEYGRDARDAVVAGASGAAHVVRGFPLVTLGLVAVVAFLAGRVTAPQPKAWYNRDWR</sequence>
<gene>
    <name evidence="4" type="ORF">IAI61_04360</name>
</gene>
<evidence type="ECO:0000256" key="2">
    <source>
        <dbReference type="SAM" id="MobiDB-lite"/>
    </source>
</evidence>
<dbReference type="PANTHER" id="PTHR34977">
    <property type="entry name" value="UPF0337 PROTEIN YJBJ"/>
    <property type="match status" value="1"/>
</dbReference>
<dbReference type="Gene3D" id="1.10.1470.10">
    <property type="entry name" value="YjbJ"/>
    <property type="match status" value="1"/>
</dbReference>
<feature type="domain" description="CsbD-like" evidence="3">
    <location>
        <begin position="4"/>
        <end position="56"/>
    </location>
</feature>
<dbReference type="Pfam" id="PF05532">
    <property type="entry name" value="CsbD"/>
    <property type="match status" value="1"/>
</dbReference>
<organism evidence="4 5">
    <name type="scientific">Roseomonas haemaphysalidis</name>
    <dbReference type="NCBI Taxonomy" id="2768162"/>
    <lineage>
        <taxon>Bacteria</taxon>
        <taxon>Pseudomonadati</taxon>
        <taxon>Pseudomonadota</taxon>
        <taxon>Alphaproteobacteria</taxon>
        <taxon>Acetobacterales</taxon>
        <taxon>Roseomonadaceae</taxon>
        <taxon>Roseomonas</taxon>
    </lineage>
</organism>
<dbReference type="EMBL" id="JACTNG010000002">
    <property type="protein sequence ID" value="MBO1078253.1"/>
    <property type="molecule type" value="Genomic_DNA"/>
</dbReference>